<dbReference type="EMBL" id="UINC01213097">
    <property type="protein sequence ID" value="SVE37712.1"/>
    <property type="molecule type" value="Genomic_DNA"/>
</dbReference>
<sequence length="101" mass="11710">MNIKLLKIIILILASAFLYTQKKTSIQPLPPKQSLSELYQVQPKVNSEYESVLNEYENLIRKYPDKKELFYNLGNLNYIGGDSESALQNYRNALLNEDPEK</sequence>
<evidence type="ECO:0000313" key="1">
    <source>
        <dbReference type="EMBL" id="SVE37712.1"/>
    </source>
</evidence>
<accession>A0A383CZR4</accession>
<feature type="non-terminal residue" evidence="1">
    <location>
        <position position="101"/>
    </location>
</feature>
<dbReference type="SUPFAM" id="SSF48452">
    <property type="entry name" value="TPR-like"/>
    <property type="match status" value="1"/>
</dbReference>
<dbReference type="InterPro" id="IPR011990">
    <property type="entry name" value="TPR-like_helical_dom_sf"/>
</dbReference>
<protein>
    <submittedName>
        <fullName evidence="1">Uncharacterized protein</fullName>
    </submittedName>
</protein>
<dbReference type="AlphaFoldDB" id="A0A383CZR4"/>
<organism evidence="1">
    <name type="scientific">marine metagenome</name>
    <dbReference type="NCBI Taxonomy" id="408172"/>
    <lineage>
        <taxon>unclassified sequences</taxon>
        <taxon>metagenomes</taxon>
        <taxon>ecological metagenomes</taxon>
    </lineage>
</organism>
<gene>
    <name evidence="1" type="ORF">METZ01_LOCUS490566</name>
</gene>
<reference evidence="1" key="1">
    <citation type="submission" date="2018-05" db="EMBL/GenBank/DDBJ databases">
        <authorList>
            <person name="Lanie J.A."/>
            <person name="Ng W.-L."/>
            <person name="Kazmierczak K.M."/>
            <person name="Andrzejewski T.M."/>
            <person name="Davidsen T.M."/>
            <person name="Wayne K.J."/>
            <person name="Tettelin H."/>
            <person name="Glass J.I."/>
            <person name="Rusch D."/>
            <person name="Podicherti R."/>
            <person name="Tsui H.-C.T."/>
            <person name="Winkler M.E."/>
        </authorList>
    </citation>
    <scope>NUCLEOTIDE SEQUENCE</scope>
</reference>
<name>A0A383CZR4_9ZZZZ</name>
<proteinExistence type="predicted"/>
<dbReference type="Gene3D" id="1.25.40.10">
    <property type="entry name" value="Tetratricopeptide repeat domain"/>
    <property type="match status" value="1"/>
</dbReference>